<evidence type="ECO:0000313" key="2">
    <source>
        <dbReference type="Proteomes" id="UP001145114"/>
    </source>
</evidence>
<gene>
    <name evidence="1" type="ORF">EV182_005253</name>
</gene>
<keyword evidence="2" id="KW-1185">Reference proteome</keyword>
<feature type="non-terminal residue" evidence="1">
    <location>
        <position position="323"/>
    </location>
</feature>
<comment type="caution">
    <text evidence="1">The sequence shown here is derived from an EMBL/GenBank/DDBJ whole genome shotgun (WGS) entry which is preliminary data.</text>
</comment>
<reference evidence="1" key="1">
    <citation type="submission" date="2022-06" db="EMBL/GenBank/DDBJ databases">
        <title>Phylogenomic reconstructions and comparative analyses of Kickxellomycotina fungi.</title>
        <authorList>
            <person name="Reynolds N.K."/>
            <person name="Stajich J.E."/>
            <person name="Barry K."/>
            <person name="Grigoriev I.V."/>
            <person name="Crous P."/>
            <person name="Smith M.E."/>
        </authorList>
    </citation>
    <scope>NUCLEOTIDE SEQUENCE</scope>
    <source>
        <strain evidence="1">RSA 2271</strain>
    </source>
</reference>
<sequence length="323" mass="34577">MAQEGSAMLLMPDGEDLGGDGNLYTRPLCPQSGVHQTTAKRLPMQFGHTRYEQQLPSSPASSTPPGVHHHSPVPVFEAVPHGHHQGVARAIEINFERPSNINDGDGTRFDTQMPQGARKYLSLAEATVAGNDGGGWQRQSSDHHHHGQYLSAPPAKHALGGHGSGSSKSQSPILRASLAMPQSASVLSPQPTAPLQSSNPGQQQQDRHRHHSSVVGAAGQYSRHLQHGNRARTPSTPHLSDNTLVDTSPSCSQGSTSTQTASPRQYQQQLQPSPAIAAAGIRLCYVEPDYQASRANNMAGRPSYLSTHRAVKMATAEKQQCYA</sequence>
<dbReference type="Proteomes" id="UP001145114">
    <property type="component" value="Unassembled WGS sequence"/>
</dbReference>
<name>A0ACC1HRA5_9FUNG</name>
<dbReference type="EMBL" id="JAMZIH010001819">
    <property type="protein sequence ID" value="KAJ1677876.1"/>
    <property type="molecule type" value="Genomic_DNA"/>
</dbReference>
<evidence type="ECO:0000313" key="1">
    <source>
        <dbReference type="EMBL" id="KAJ1677876.1"/>
    </source>
</evidence>
<proteinExistence type="predicted"/>
<protein>
    <submittedName>
        <fullName evidence="1">Uncharacterized protein</fullName>
    </submittedName>
</protein>
<accession>A0ACC1HRA5</accession>
<organism evidence="1 2">
    <name type="scientific">Spiromyces aspiralis</name>
    <dbReference type="NCBI Taxonomy" id="68401"/>
    <lineage>
        <taxon>Eukaryota</taxon>
        <taxon>Fungi</taxon>
        <taxon>Fungi incertae sedis</taxon>
        <taxon>Zoopagomycota</taxon>
        <taxon>Kickxellomycotina</taxon>
        <taxon>Kickxellomycetes</taxon>
        <taxon>Kickxellales</taxon>
        <taxon>Kickxellaceae</taxon>
        <taxon>Spiromyces</taxon>
    </lineage>
</organism>